<dbReference type="EMBL" id="LR796309">
    <property type="protein sequence ID" value="CAB4136000.1"/>
    <property type="molecule type" value="Genomic_DNA"/>
</dbReference>
<dbReference type="EMBL" id="LR796552">
    <property type="protein sequence ID" value="CAB4150803.1"/>
    <property type="molecule type" value="Genomic_DNA"/>
</dbReference>
<accession>A0A6J5N0Q6</accession>
<gene>
    <name evidence="1" type="ORF">UFOVP298_5</name>
    <name evidence="2" type="ORF">UFOVP572_34</name>
</gene>
<protein>
    <submittedName>
        <fullName evidence="2">Uncharacterized protein</fullName>
    </submittedName>
</protein>
<name>A0A6J5N0Q6_9CAUD</name>
<sequence length="60" mass="7040">MIQEDPDMTPEESWAWYEAGLSSDGTELGDWEREAIIRYGRLLTQKQNERVRSTPPQHHP</sequence>
<organism evidence="2">
    <name type="scientific">uncultured Caudovirales phage</name>
    <dbReference type="NCBI Taxonomy" id="2100421"/>
    <lineage>
        <taxon>Viruses</taxon>
        <taxon>Duplodnaviria</taxon>
        <taxon>Heunggongvirae</taxon>
        <taxon>Uroviricota</taxon>
        <taxon>Caudoviricetes</taxon>
        <taxon>Peduoviridae</taxon>
        <taxon>Maltschvirus</taxon>
        <taxon>Maltschvirus maltsch</taxon>
    </lineage>
</organism>
<evidence type="ECO:0000313" key="1">
    <source>
        <dbReference type="EMBL" id="CAB4136000.1"/>
    </source>
</evidence>
<reference evidence="2" key="1">
    <citation type="submission" date="2020-04" db="EMBL/GenBank/DDBJ databases">
        <authorList>
            <person name="Chiriac C."/>
            <person name="Salcher M."/>
            <person name="Ghai R."/>
            <person name="Kavagutti S V."/>
        </authorList>
    </citation>
    <scope>NUCLEOTIDE SEQUENCE</scope>
</reference>
<evidence type="ECO:0000313" key="2">
    <source>
        <dbReference type="EMBL" id="CAB4150803.1"/>
    </source>
</evidence>
<proteinExistence type="predicted"/>